<proteinExistence type="predicted"/>
<evidence type="ECO:0000256" key="2">
    <source>
        <dbReference type="SAM" id="Phobius"/>
    </source>
</evidence>
<dbReference type="Pfam" id="PF12508">
    <property type="entry name" value="Transposon_TraM"/>
    <property type="match status" value="1"/>
</dbReference>
<keyword evidence="2" id="KW-1133">Transmembrane helix</keyword>
<dbReference type="Proteomes" id="UP000321533">
    <property type="component" value="Chromosome"/>
</dbReference>
<evidence type="ECO:0000313" key="4">
    <source>
        <dbReference type="EMBL" id="QEC69273.1"/>
    </source>
</evidence>
<feature type="region of interest" description="Disordered" evidence="1">
    <location>
        <begin position="121"/>
        <end position="141"/>
    </location>
</feature>
<accession>A0A5B8VE26</accession>
<organism evidence="4 5">
    <name type="scientific">Panacibacter ginsenosidivorans</name>
    <dbReference type="NCBI Taxonomy" id="1813871"/>
    <lineage>
        <taxon>Bacteria</taxon>
        <taxon>Pseudomonadati</taxon>
        <taxon>Bacteroidota</taxon>
        <taxon>Chitinophagia</taxon>
        <taxon>Chitinophagales</taxon>
        <taxon>Chitinophagaceae</taxon>
        <taxon>Panacibacter</taxon>
    </lineage>
</organism>
<evidence type="ECO:0000259" key="3">
    <source>
        <dbReference type="Pfam" id="PF12508"/>
    </source>
</evidence>
<feature type="transmembrane region" description="Helical" evidence="2">
    <location>
        <begin position="14"/>
        <end position="33"/>
    </location>
</feature>
<dbReference type="EMBL" id="CP042435">
    <property type="protein sequence ID" value="QEC69273.1"/>
    <property type="molecule type" value="Genomic_DNA"/>
</dbReference>
<sequence length="429" mass="46767">MKEQSQQVLRKRKFLLVMPVLIVPFLTMAFWALGGGKGKPSATLAAKAGLNTKLPDAKLKADKGLNKMSFYDMAQKDSQKLKEAYEKDMRDLKFPGDTGRYSLRQIKTLTDRYAGQYHQEGLTGDDALQGSNGSDSRSKAAEQNLLKKLAQLEATMNKSSTADRSYAGNERRFKSYPQRPESNPDMDRLENMLHVMKSGEGDNADIRQLDTVLEKILDLQYPERVKEKQQAKSKEQKTSNAVVQKQGKGNDIAVLGEAQTATGSGFYGIADNTVSVPSQHAIEAVVAETQTIVAGAVVKLRLLNDIAVNGNLIPKNSLVYGIGKLNGERLEVDITSITYNSVLYAVGMDVYDLDGLPGVYIPGAIGRTVAKQSANSSVQSMSLSTLDPSIEAQAATAGINAAKELFSKKVKLVRVTLKAGYKVLLKIKQ</sequence>
<dbReference type="NCBIfam" id="TIGR03779">
    <property type="entry name" value="Bac_Flav_CT_M"/>
    <property type="match status" value="1"/>
</dbReference>
<protein>
    <submittedName>
        <fullName evidence="4">Conjugative transposon protein TraM</fullName>
    </submittedName>
</protein>
<dbReference type="KEGG" id="pgin:FRZ67_18880"/>
<evidence type="ECO:0000256" key="1">
    <source>
        <dbReference type="SAM" id="MobiDB-lite"/>
    </source>
</evidence>
<dbReference type="InterPro" id="IPR055407">
    <property type="entry name" value="TraM_C"/>
</dbReference>
<keyword evidence="2" id="KW-0472">Membrane</keyword>
<feature type="domain" description="Conjugative transposon TraM C-terminal" evidence="3">
    <location>
        <begin position="282"/>
        <end position="426"/>
    </location>
</feature>
<dbReference type="OrthoDB" id="1453786at2"/>
<name>A0A5B8VE26_9BACT</name>
<keyword evidence="2" id="KW-0812">Transmembrane</keyword>
<reference evidence="4 5" key="1">
    <citation type="journal article" date="2016" name="Int. J. Syst. Evol. Microbiol.">
        <title>Panacibacter ginsenosidivorans gen. nov., sp. nov., with ginsenoside converting activity isolated from soil of a ginseng field.</title>
        <authorList>
            <person name="Siddiqi M.Z."/>
            <person name="Muhammad Shafi S."/>
            <person name="Choi K.D."/>
            <person name="Im W.T."/>
        </authorList>
    </citation>
    <scope>NUCLEOTIDE SEQUENCE [LARGE SCALE GENOMIC DNA]</scope>
    <source>
        <strain evidence="4 5">Gsoil1550</strain>
    </source>
</reference>
<keyword evidence="5" id="KW-1185">Reference proteome</keyword>
<evidence type="ECO:0000313" key="5">
    <source>
        <dbReference type="Proteomes" id="UP000321533"/>
    </source>
</evidence>
<dbReference type="AlphaFoldDB" id="A0A5B8VE26"/>
<dbReference type="InterPro" id="IPR022187">
    <property type="entry name" value="Conjug_transposon_TraM"/>
</dbReference>
<gene>
    <name evidence="4" type="primary">traM</name>
    <name evidence="4" type="ORF">FRZ67_18880</name>
</gene>
<feature type="region of interest" description="Disordered" evidence="1">
    <location>
        <begin position="156"/>
        <end position="186"/>
    </location>
</feature>
<dbReference type="RefSeq" id="WP_147192150.1">
    <property type="nucleotide sequence ID" value="NZ_CP042435.1"/>
</dbReference>